<protein>
    <submittedName>
        <fullName evidence="2">Uncharacterized protein</fullName>
    </submittedName>
</protein>
<dbReference type="AlphaFoldDB" id="A0A9Q0VYB5"/>
<reference evidence="2" key="2">
    <citation type="journal article" date="2023" name="Int. J. Mol. Sci.">
        <title>De Novo Assembly and Annotation of 11 Diverse Shrub Willow (Salix) Genomes Reveals Novel Gene Organization in Sex-Linked Regions.</title>
        <authorList>
            <person name="Hyden B."/>
            <person name="Feng K."/>
            <person name="Yates T.B."/>
            <person name="Jawdy S."/>
            <person name="Cereghino C."/>
            <person name="Smart L.B."/>
            <person name="Muchero W."/>
        </authorList>
    </citation>
    <scope>NUCLEOTIDE SEQUENCE</scope>
    <source>
        <tissue evidence="2">Shoot tip</tissue>
    </source>
</reference>
<reference evidence="2" key="1">
    <citation type="submission" date="2022-11" db="EMBL/GenBank/DDBJ databases">
        <authorList>
            <person name="Hyden B.L."/>
            <person name="Feng K."/>
            <person name="Yates T."/>
            <person name="Jawdy S."/>
            <person name="Smart L.B."/>
            <person name="Muchero W."/>
        </authorList>
    </citation>
    <scope>NUCLEOTIDE SEQUENCE</scope>
    <source>
        <tissue evidence="2">Shoot tip</tissue>
    </source>
</reference>
<feature type="transmembrane region" description="Helical" evidence="1">
    <location>
        <begin position="28"/>
        <end position="49"/>
    </location>
</feature>
<sequence length="142" mass="15611">MKFSVYKAAEDCPGLHAMIDSNSILKNLMFVLCCVASSSSMLPFCYPLLLAGSCQQQRAENGAYCDGTCKERCCGMNPPAPAAPQVARTLPSAFDFHHSTSGAFQDTNFAARTINPPYRMPFQERGFLPPLLCENHQLQKKV</sequence>
<evidence type="ECO:0000313" key="3">
    <source>
        <dbReference type="Proteomes" id="UP001151532"/>
    </source>
</evidence>
<name>A0A9Q0VYB5_SALPP</name>
<keyword evidence="1" id="KW-1133">Transmembrane helix</keyword>
<keyword evidence="3" id="KW-1185">Reference proteome</keyword>
<dbReference type="EMBL" id="JAPFFK010000007">
    <property type="protein sequence ID" value="KAJ6755903.1"/>
    <property type="molecule type" value="Genomic_DNA"/>
</dbReference>
<dbReference type="Proteomes" id="UP001151532">
    <property type="component" value="Chromosome 16"/>
</dbReference>
<evidence type="ECO:0000256" key="1">
    <source>
        <dbReference type="SAM" id="Phobius"/>
    </source>
</evidence>
<feature type="non-terminal residue" evidence="2">
    <location>
        <position position="1"/>
    </location>
</feature>
<accession>A0A9Q0VYB5</accession>
<dbReference type="OrthoDB" id="552115at2759"/>
<evidence type="ECO:0000313" key="2">
    <source>
        <dbReference type="EMBL" id="KAJ6755903.1"/>
    </source>
</evidence>
<keyword evidence="1" id="KW-0472">Membrane</keyword>
<comment type="caution">
    <text evidence="2">The sequence shown here is derived from an EMBL/GenBank/DDBJ whole genome shotgun (WGS) entry which is preliminary data.</text>
</comment>
<proteinExistence type="predicted"/>
<keyword evidence="1" id="KW-0812">Transmembrane</keyword>
<organism evidence="2 3">
    <name type="scientific">Salix purpurea</name>
    <name type="common">Purple osier willow</name>
    <dbReference type="NCBI Taxonomy" id="77065"/>
    <lineage>
        <taxon>Eukaryota</taxon>
        <taxon>Viridiplantae</taxon>
        <taxon>Streptophyta</taxon>
        <taxon>Embryophyta</taxon>
        <taxon>Tracheophyta</taxon>
        <taxon>Spermatophyta</taxon>
        <taxon>Magnoliopsida</taxon>
        <taxon>eudicotyledons</taxon>
        <taxon>Gunneridae</taxon>
        <taxon>Pentapetalae</taxon>
        <taxon>rosids</taxon>
        <taxon>fabids</taxon>
        <taxon>Malpighiales</taxon>
        <taxon>Salicaceae</taxon>
        <taxon>Saliceae</taxon>
        <taxon>Salix</taxon>
    </lineage>
</organism>
<gene>
    <name evidence="2" type="ORF">OIU79_028334</name>
</gene>